<evidence type="ECO:0000313" key="2">
    <source>
        <dbReference type="Proteomes" id="UP000037247"/>
    </source>
</evidence>
<dbReference type="GO" id="GO:0016787">
    <property type="term" value="F:hydrolase activity"/>
    <property type="evidence" value="ECO:0007669"/>
    <property type="project" value="UniProtKB-KW"/>
</dbReference>
<evidence type="ECO:0000313" key="1">
    <source>
        <dbReference type="EMBL" id="KNA93103.1"/>
    </source>
</evidence>
<gene>
    <name evidence="1" type="ORF">ABW18_01270</name>
</gene>
<dbReference type="Proteomes" id="UP000037247">
    <property type="component" value="Unassembled WGS sequence"/>
</dbReference>
<reference evidence="1 2" key="1">
    <citation type="submission" date="2015-05" db="EMBL/GenBank/DDBJ databases">
        <title>Draft genome sequence of the bacterium Gordonia jacobaea a new member of the Gordonia genus.</title>
        <authorList>
            <person name="Jimenez-Galisteo G."/>
            <person name="Dominguez A."/>
            <person name="Munoz E."/>
            <person name="Vinas M."/>
        </authorList>
    </citation>
    <scope>NUCLEOTIDE SEQUENCE [LARGE SCALE GENOMIC DNA]</scope>
    <source>
        <strain evidence="2">mv1</strain>
    </source>
</reference>
<dbReference type="InterPro" id="IPR029058">
    <property type="entry name" value="AB_hydrolase_fold"/>
</dbReference>
<keyword evidence="1" id="KW-0378">Hydrolase</keyword>
<keyword evidence="2" id="KW-1185">Reference proteome</keyword>
<dbReference type="SUPFAM" id="SSF53474">
    <property type="entry name" value="alpha/beta-Hydrolases"/>
    <property type="match status" value="1"/>
</dbReference>
<accession>A0ABR5IHL8</accession>
<dbReference type="EMBL" id="LDTZ01000013">
    <property type="protein sequence ID" value="KNA93103.1"/>
    <property type="molecule type" value="Genomic_DNA"/>
</dbReference>
<organism evidence="1 2">
    <name type="scientific">Gordonia jacobaea</name>
    <dbReference type="NCBI Taxonomy" id="122202"/>
    <lineage>
        <taxon>Bacteria</taxon>
        <taxon>Bacillati</taxon>
        <taxon>Actinomycetota</taxon>
        <taxon>Actinomycetes</taxon>
        <taxon>Mycobacteriales</taxon>
        <taxon>Gordoniaceae</taxon>
        <taxon>Gordonia</taxon>
    </lineage>
</organism>
<protein>
    <submittedName>
        <fullName evidence="1">Alpha/beta hydrolase</fullName>
    </submittedName>
</protein>
<dbReference type="RefSeq" id="WP_049697194.1">
    <property type="nucleotide sequence ID" value="NZ_LDTZ01000013.1"/>
</dbReference>
<name>A0ABR5IHL8_9ACTN</name>
<proteinExistence type="predicted"/>
<sequence length="256" mass="26467">MPLADTVPPPAPTALIAMPGTGSDDDYIRRAFGPASRLLDVELIAVKPTADLIPGFIRALDSAAREHESVLVGGVSIGAVTALRWALDRQSAHAGTATCAGVLAALPPWSGQPSGSLAAASARLTADAIERDGLDATIATMVSTSPEWLGVELSRSWRAQSRDLVAQLRAASQCVAPTPDEISTLTVPLAITAAVDDPLHPRDIAEKWSAAAPCAEVVDVGLTQWGTDPSVLGTACARAWLRLLVTPAPAPGARRP</sequence>
<comment type="caution">
    <text evidence="1">The sequence shown here is derived from an EMBL/GenBank/DDBJ whole genome shotgun (WGS) entry which is preliminary data.</text>
</comment>
<dbReference type="Gene3D" id="3.40.50.1820">
    <property type="entry name" value="alpha/beta hydrolase"/>
    <property type="match status" value="1"/>
</dbReference>